<comment type="catalytic activity">
    <reaction evidence="12">
        <text>L-lysyl(36)-[histone H3] + 3 S-adenosyl-L-methionine = N(6),N(6),N(6)-trimethyl-L-lysyl(36)-[histone H3] + 3 S-adenosyl-L-homocysteine + 3 H(+)</text>
        <dbReference type="Rhea" id="RHEA:60324"/>
        <dbReference type="Rhea" id="RHEA-COMP:9785"/>
        <dbReference type="Rhea" id="RHEA-COMP:15536"/>
        <dbReference type="ChEBI" id="CHEBI:15378"/>
        <dbReference type="ChEBI" id="CHEBI:29969"/>
        <dbReference type="ChEBI" id="CHEBI:57856"/>
        <dbReference type="ChEBI" id="CHEBI:59789"/>
        <dbReference type="ChEBI" id="CHEBI:61961"/>
        <dbReference type="EC" id="2.1.1.359"/>
    </reaction>
</comment>
<evidence type="ECO:0000256" key="5">
    <source>
        <dbReference type="ARBA" id="ARBA00022603"/>
    </source>
</evidence>
<evidence type="ECO:0000259" key="15">
    <source>
        <dbReference type="PROSITE" id="PS50280"/>
    </source>
</evidence>
<feature type="compositionally biased region" description="Basic and acidic residues" evidence="13">
    <location>
        <begin position="340"/>
        <end position="351"/>
    </location>
</feature>
<keyword evidence="6" id="KW-0808">Transferase</keyword>
<dbReference type="SMART" id="SM00456">
    <property type="entry name" value="WW"/>
    <property type="match status" value="1"/>
</dbReference>
<evidence type="ECO:0000256" key="12">
    <source>
        <dbReference type="ARBA" id="ARBA00047545"/>
    </source>
</evidence>
<sequence length="1107" mass="127017">MHSADIRSSRTLTLDFDKKDLDYDAEANFLSNKYNADSTSKLNNEMDLKTFSELSLHPNNVVHRSSIDSQAKEDDVFQSRFNEHTNGEQSEQEEDEQPQLPSATADAMETYINIAENIYCGSATGKTIAEESMPCECKYQPDIDDPDAACGDDNHCINRMMFMECTAEDCACGRYCRNRRFQLRQYARVDVIRTEKKGFGLRALTDLPTNAFIMEYIGEVIPNHEFIRRTKEYEASGLQHYYFMTLKTDEIIDATRKGCLARFINHSCNPNCVTQKWVVGKNMRIGIFTNRFIKAGEELTFDYKFERYGAQAQVCYCGEAVCKGFIGGSFKNNESTVADDSYKNKKNKDSRNEEDDDDDDDDDDSDDNDDKEESDSDIEEAVTLTQKRMLKKWNRRKSCQPLKNPDEVKSFVKRMLDSVGKSHLVMRLLRRLELTNKDTALGKEVLKRFIRLHGLKMLKFWLGEWKNDRDILIRVLHVLSQLPLANRNGLEDCRMFDVIEKYADCEDEEINSIAKQLLEDWQQLKSVYRIPKRNPMELDQPPNDKISVNGAEESENTTDSRIISRFESSREFFDPDDDYFEYFSIDATEDELRWKLEYPPRCAIPTAPRAMMDAYAKNGYYGYGRHSRASTSYYPPASFYSSDFHNDAEQALPNTTIFNNNYHIHHRSKSGDSYLQFNDAQSIDSASVMSSNSPSKKLPPNWRFAFAEDGTIYYYHRYTGKTQWNFPEEKASHIEGVNQSDLESLVEKTVQDAEKKKTESIRPDSPASSFTSRHGIKSPQVTTPTTSRRGSGEADNGTALSEVELKKAVGKIVTKYLSSKQKELWKEDKHLFKELARKITHHIVDREVQSSRKIQTINSNIRTKIEKFIDSHGAELVTKIIRKRKHQSPPTASKEVQPIQPIGSPKSIMSEDIHKYPKDVFSPYASPSNHTILSTSENGADWQYEDASSPPTKKRMSMLSGPNQSSISAESLFKDGHHPISDHHDEDNGIKTTNDDKKVSYIPQEDSYDYQSRETMSNGRSKVYSEPNRCSKEYVRPGYVKIMTSGTYRYVSPSSASTYYKSSSSSSSNSRYYPGRKPSPTYYHRHSASSSRRNSSSDDDLDRRRRN</sequence>
<evidence type="ECO:0000256" key="1">
    <source>
        <dbReference type="ARBA" id="ARBA00004123"/>
    </source>
</evidence>
<dbReference type="Gene3D" id="1.20.930.10">
    <property type="entry name" value="Conserved domain common to transcription factors TFIIS, elongin A, CRSP70"/>
    <property type="match status" value="1"/>
</dbReference>
<dbReference type="GO" id="GO:0006355">
    <property type="term" value="P:regulation of DNA-templated transcription"/>
    <property type="evidence" value="ECO:0007669"/>
    <property type="project" value="InterPro"/>
</dbReference>
<dbReference type="SUPFAM" id="SSF47676">
    <property type="entry name" value="Conserved domain common to transcription factors TFIIS, elongin A, CRSP70"/>
    <property type="match status" value="1"/>
</dbReference>
<keyword evidence="8" id="KW-0805">Transcription regulation</keyword>
<dbReference type="PROSITE" id="PS51215">
    <property type="entry name" value="AWS"/>
    <property type="match status" value="1"/>
</dbReference>
<accession>A0A1X0RDJ1</accession>
<feature type="domain" description="AWS" evidence="17">
    <location>
        <begin position="130"/>
        <end position="185"/>
    </location>
</feature>
<evidence type="ECO:0000256" key="8">
    <source>
        <dbReference type="ARBA" id="ARBA00023015"/>
    </source>
</evidence>
<evidence type="ECO:0000313" key="18">
    <source>
        <dbReference type="EMBL" id="ORE10076.1"/>
    </source>
</evidence>
<feature type="region of interest" description="Disordered" evidence="13">
    <location>
        <begin position="931"/>
        <end position="1025"/>
    </location>
</feature>
<dbReference type="InterPro" id="IPR036020">
    <property type="entry name" value="WW_dom_sf"/>
</dbReference>
<evidence type="ECO:0000259" key="17">
    <source>
        <dbReference type="PROSITE" id="PS51215"/>
    </source>
</evidence>
<feature type="region of interest" description="Disordered" evidence="13">
    <location>
        <begin position="1053"/>
        <end position="1107"/>
    </location>
</feature>
<feature type="compositionally biased region" description="Acidic residues" evidence="13">
    <location>
        <begin position="352"/>
        <end position="379"/>
    </location>
</feature>
<evidence type="ECO:0000256" key="7">
    <source>
        <dbReference type="ARBA" id="ARBA00022691"/>
    </source>
</evidence>
<dbReference type="VEuPathDB" id="FungiDB:BCV72DRAFT_333229"/>
<evidence type="ECO:0000256" key="9">
    <source>
        <dbReference type="ARBA" id="ARBA00023163"/>
    </source>
</evidence>
<dbReference type="InterPro" id="IPR046341">
    <property type="entry name" value="SET_dom_sf"/>
</dbReference>
<dbReference type="InterPro" id="IPR013257">
    <property type="entry name" value="SRI"/>
</dbReference>
<feature type="region of interest" description="Disordered" evidence="13">
    <location>
        <begin position="883"/>
        <end position="909"/>
    </location>
</feature>
<dbReference type="CDD" id="cd19172">
    <property type="entry name" value="SET_SETD2"/>
    <property type="match status" value="1"/>
</dbReference>
<dbReference type="PROSITE" id="PS50868">
    <property type="entry name" value="POST_SET"/>
    <property type="match status" value="1"/>
</dbReference>
<dbReference type="InterPro" id="IPR038190">
    <property type="entry name" value="SRI_sf"/>
</dbReference>
<protein>
    <recommendedName>
        <fullName evidence="3">[histone H3]-lysine(36) N-trimethyltransferase</fullName>
        <ecNumber evidence="3">2.1.1.359</ecNumber>
    </recommendedName>
    <alternativeName>
        <fullName evidence="11">SET domain-containing protein 2</fullName>
    </alternativeName>
</protein>
<keyword evidence="4" id="KW-0158">Chromosome</keyword>
<feature type="domain" description="SET" evidence="15">
    <location>
        <begin position="187"/>
        <end position="304"/>
    </location>
</feature>
<dbReference type="SUPFAM" id="SSF82199">
    <property type="entry name" value="SET domain"/>
    <property type="match status" value="1"/>
</dbReference>
<dbReference type="InterPro" id="IPR044437">
    <property type="entry name" value="SETD2/Set2_SET"/>
</dbReference>
<gene>
    <name evidence="18" type="ORF">BCV72DRAFT_333229</name>
</gene>
<dbReference type="PANTHER" id="PTHR46711:SF1">
    <property type="entry name" value="HISTONE-LYSINE N-METHYLTRANSFERASE SETD2"/>
    <property type="match status" value="1"/>
</dbReference>
<dbReference type="Pfam" id="PF08236">
    <property type="entry name" value="SRI"/>
    <property type="match status" value="1"/>
</dbReference>
<dbReference type="CDD" id="cd00201">
    <property type="entry name" value="WW"/>
    <property type="match status" value="1"/>
</dbReference>
<dbReference type="PROSITE" id="PS01159">
    <property type="entry name" value="WW_DOMAIN_1"/>
    <property type="match status" value="1"/>
</dbReference>
<organism evidence="18">
    <name type="scientific">Rhizopus microsporus var. microsporus</name>
    <dbReference type="NCBI Taxonomy" id="86635"/>
    <lineage>
        <taxon>Eukaryota</taxon>
        <taxon>Fungi</taxon>
        <taxon>Fungi incertae sedis</taxon>
        <taxon>Mucoromycota</taxon>
        <taxon>Mucoromycotina</taxon>
        <taxon>Mucoromycetes</taxon>
        <taxon>Mucorales</taxon>
        <taxon>Mucorineae</taxon>
        <taxon>Rhizopodaceae</taxon>
        <taxon>Rhizopus</taxon>
    </lineage>
</organism>
<evidence type="ECO:0000256" key="11">
    <source>
        <dbReference type="ARBA" id="ARBA00030091"/>
    </source>
</evidence>
<reference evidence="18" key="1">
    <citation type="journal article" date="2016" name="Proc. Natl. Acad. Sci. U.S.A.">
        <title>Lipid metabolic changes in an early divergent fungus govern the establishment of a mutualistic symbiosis with endobacteria.</title>
        <authorList>
            <person name="Lastovetsky O.A."/>
            <person name="Gaspar M.L."/>
            <person name="Mondo S.J."/>
            <person name="LaButti K.M."/>
            <person name="Sandor L."/>
            <person name="Grigoriev I.V."/>
            <person name="Henry S.A."/>
            <person name="Pawlowska T.E."/>
        </authorList>
    </citation>
    <scope>NUCLEOTIDE SEQUENCE [LARGE SCALE GENOMIC DNA]</scope>
    <source>
        <strain evidence="18">ATCC 52814</strain>
    </source>
</reference>
<dbReference type="Pfam" id="PF17907">
    <property type="entry name" value="AWS"/>
    <property type="match status" value="1"/>
</dbReference>
<dbReference type="SMART" id="SM00317">
    <property type="entry name" value="SET"/>
    <property type="match status" value="1"/>
</dbReference>
<dbReference type="EMBL" id="KV921869">
    <property type="protein sequence ID" value="ORE10076.1"/>
    <property type="molecule type" value="Genomic_DNA"/>
</dbReference>
<keyword evidence="7" id="KW-0949">S-adenosyl-L-methionine</keyword>
<dbReference type="GO" id="GO:0005634">
    <property type="term" value="C:nucleus"/>
    <property type="evidence" value="ECO:0007669"/>
    <property type="project" value="UniProtKB-SubCell"/>
</dbReference>
<name>A0A1X0RDJ1_RHIZD</name>
<evidence type="ECO:0000256" key="4">
    <source>
        <dbReference type="ARBA" id="ARBA00022454"/>
    </source>
</evidence>
<evidence type="ECO:0000256" key="6">
    <source>
        <dbReference type="ARBA" id="ARBA00022679"/>
    </source>
</evidence>
<feature type="compositionally biased region" description="Polar residues" evidence="13">
    <location>
        <begin position="1009"/>
        <end position="1020"/>
    </location>
</feature>
<feature type="domain" description="Post-SET" evidence="16">
    <location>
        <begin position="311"/>
        <end position="327"/>
    </location>
</feature>
<dbReference type="InterPro" id="IPR003616">
    <property type="entry name" value="Post-SET_dom"/>
</dbReference>
<dbReference type="Proteomes" id="UP000242414">
    <property type="component" value="Unassembled WGS sequence"/>
</dbReference>
<dbReference type="Gene3D" id="2.170.270.10">
    <property type="entry name" value="SET domain"/>
    <property type="match status" value="1"/>
</dbReference>
<dbReference type="PANTHER" id="PTHR46711">
    <property type="entry name" value="HISTONE-LYSINE N-METHYLTRANSFERASE SETD2"/>
    <property type="match status" value="1"/>
</dbReference>
<dbReference type="InterPro" id="IPR001214">
    <property type="entry name" value="SET_dom"/>
</dbReference>
<dbReference type="GO" id="GO:0140955">
    <property type="term" value="F:histone H3K36 trimethyltransferase activity"/>
    <property type="evidence" value="ECO:0007669"/>
    <property type="project" value="UniProtKB-EC"/>
</dbReference>
<comment type="subcellular location">
    <subcellularLocation>
        <location evidence="2">Chromosome</location>
    </subcellularLocation>
    <subcellularLocation>
        <location evidence="1">Nucleus</location>
    </subcellularLocation>
</comment>
<feature type="region of interest" description="Disordered" evidence="13">
    <location>
        <begin position="337"/>
        <end position="379"/>
    </location>
</feature>
<dbReference type="GO" id="GO:0005694">
    <property type="term" value="C:chromosome"/>
    <property type="evidence" value="ECO:0007669"/>
    <property type="project" value="UniProtKB-SubCell"/>
</dbReference>
<dbReference type="SUPFAM" id="SSF51045">
    <property type="entry name" value="WW domain"/>
    <property type="match status" value="1"/>
</dbReference>
<dbReference type="EC" id="2.1.1.359" evidence="3"/>
<dbReference type="InterPro" id="IPR001202">
    <property type="entry name" value="WW_dom"/>
</dbReference>
<dbReference type="OrthoDB" id="422362at2759"/>
<feature type="region of interest" description="Disordered" evidence="13">
    <location>
        <begin position="750"/>
        <end position="798"/>
    </location>
</feature>
<dbReference type="Gene3D" id="2.20.70.10">
    <property type="match status" value="1"/>
</dbReference>
<keyword evidence="5" id="KW-0489">Methyltransferase</keyword>
<evidence type="ECO:0000256" key="2">
    <source>
        <dbReference type="ARBA" id="ARBA00004286"/>
    </source>
</evidence>
<dbReference type="GO" id="GO:0032259">
    <property type="term" value="P:methylation"/>
    <property type="evidence" value="ECO:0007669"/>
    <property type="project" value="UniProtKB-KW"/>
</dbReference>
<evidence type="ECO:0000256" key="10">
    <source>
        <dbReference type="ARBA" id="ARBA00023242"/>
    </source>
</evidence>
<evidence type="ECO:0000259" key="14">
    <source>
        <dbReference type="PROSITE" id="PS50020"/>
    </source>
</evidence>
<dbReference type="Pfam" id="PF00856">
    <property type="entry name" value="SET"/>
    <property type="match status" value="1"/>
</dbReference>
<keyword evidence="9" id="KW-0804">Transcription</keyword>
<feature type="compositionally biased region" description="Basic and acidic residues" evidence="13">
    <location>
        <begin position="972"/>
        <end position="999"/>
    </location>
</feature>
<evidence type="ECO:0000256" key="3">
    <source>
        <dbReference type="ARBA" id="ARBA00012178"/>
    </source>
</evidence>
<evidence type="ECO:0000259" key="16">
    <source>
        <dbReference type="PROSITE" id="PS50868"/>
    </source>
</evidence>
<feature type="compositionally biased region" description="Polar residues" evidence="13">
    <location>
        <begin position="779"/>
        <end position="789"/>
    </location>
</feature>
<proteinExistence type="predicted"/>
<dbReference type="PROSITE" id="PS50020">
    <property type="entry name" value="WW_DOMAIN_2"/>
    <property type="match status" value="1"/>
</dbReference>
<dbReference type="InterPro" id="IPR042294">
    <property type="entry name" value="SETD2_animal"/>
</dbReference>
<feature type="compositionally biased region" description="Basic and acidic residues" evidence="13">
    <location>
        <begin position="750"/>
        <end position="762"/>
    </location>
</feature>
<evidence type="ECO:0000256" key="13">
    <source>
        <dbReference type="SAM" id="MobiDB-lite"/>
    </source>
</evidence>
<dbReference type="Gene3D" id="1.10.1740.100">
    <property type="entry name" value="Set2, Rpb1 interacting domain"/>
    <property type="match status" value="1"/>
</dbReference>
<keyword evidence="10" id="KW-0539">Nucleus</keyword>
<dbReference type="Pfam" id="PF00397">
    <property type="entry name" value="WW"/>
    <property type="match status" value="1"/>
</dbReference>
<feature type="compositionally biased region" description="Polar residues" evidence="13">
    <location>
        <begin position="960"/>
        <end position="969"/>
    </location>
</feature>
<dbReference type="AlphaFoldDB" id="A0A1X0RDJ1"/>
<feature type="domain" description="WW" evidence="14">
    <location>
        <begin position="696"/>
        <end position="729"/>
    </location>
</feature>
<dbReference type="InterPro" id="IPR035441">
    <property type="entry name" value="TFIIS/LEDGF_dom_sf"/>
</dbReference>
<dbReference type="PROSITE" id="PS50280">
    <property type="entry name" value="SET"/>
    <property type="match status" value="1"/>
</dbReference>
<dbReference type="SMART" id="SM00570">
    <property type="entry name" value="AWS"/>
    <property type="match status" value="1"/>
</dbReference>
<feature type="compositionally biased region" description="Low complexity" evidence="13">
    <location>
        <begin position="1053"/>
        <end position="1073"/>
    </location>
</feature>
<dbReference type="InterPro" id="IPR006560">
    <property type="entry name" value="AWS_dom"/>
</dbReference>
<feature type="region of interest" description="Disordered" evidence="13">
    <location>
        <begin position="535"/>
        <end position="559"/>
    </location>
</feature>